<evidence type="ECO:0000256" key="3">
    <source>
        <dbReference type="ARBA" id="ARBA00012991"/>
    </source>
</evidence>
<dbReference type="InterPro" id="IPR013328">
    <property type="entry name" value="6PGD_dom2"/>
</dbReference>
<proteinExistence type="inferred from homology"/>
<gene>
    <name evidence="11" type="ORF">RND81_06G095000</name>
</gene>
<comment type="caution">
    <text evidence="11">The sequence shown here is derived from an EMBL/GenBank/DDBJ whole genome shotgun (WGS) entry which is preliminary data.</text>
</comment>
<dbReference type="InterPro" id="IPR002204">
    <property type="entry name" value="3-OH-isobutyrate_DH-rel_CS"/>
</dbReference>
<dbReference type="EMBL" id="JBDFQZ010000006">
    <property type="protein sequence ID" value="KAK9714446.1"/>
    <property type="molecule type" value="Genomic_DNA"/>
</dbReference>
<keyword evidence="5 8" id="KW-0560">Oxidoreductase</keyword>
<dbReference type="InterPro" id="IPR008927">
    <property type="entry name" value="6-PGluconate_DH-like_C_sf"/>
</dbReference>
<dbReference type="GO" id="GO:0051287">
    <property type="term" value="F:NAD binding"/>
    <property type="evidence" value="ECO:0007669"/>
    <property type="project" value="InterPro"/>
</dbReference>
<evidence type="ECO:0000256" key="4">
    <source>
        <dbReference type="ARBA" id="ARBA00022456"/>
    </source>
</evidence>
<dbReference type="InterPro" id="IPR029154">
    <property type="entry name" value="HIBADH-like_NADP-bd"/>
</dbReference>
<protein>
    <recommendedName>
        <fullName evidence="3 8">3-hydroxyisobutyrate dehydrogenase</fullName>
        <shortName evidence="8">HIBADH</shortName>
        <ecNumber evidence="3 8">1.1.1.31</ecNumber>
    </recommendedName>
</protein>
<dbReference type="GO" id="GO:0006574">
    <property type="term" value="P:L-valine catabolic process"/>
    <property type="evidence" value="ECO:0007669"/>
    <property type="project" value="TreeGrafter"/>
</dbReference>
<evidence type="ECO:0000256" key="1">
    <source>
        <dbReference type="ARBA" id="ARBA00005109"/>
    </source>
</evidence>
<dbReference type="GO" id="GO:0008442">
    <property type="term" value="F:3-hydroxyisobutyrate dehydrogenase activity"/>
    <property type="evidence" value="ECO:0007669"/>
    <property type="project" value="UniProtKB-EC"/>
</dbReference>
<evidence type="ECO:0000256" key="8">
    <source>
        <dbReference type="RuleBase" id="RU910714"/>
    </source>
</evidence>
<dbReference type="PANTHER" id="PTHR22981:SF7">
    <property type="entry name" value="3-HYDROXYISOBUTYRATE DEHYDROGENASE, MITOCHONDRIAL"/>
    <property type="match status" value="1"/>
</dbReference>
<dbReference type="Pfam" id="PF14833">
    <property type="entry name" value="NAD_binding_11"/>
    <property type="match status" value="1"/>
</dbReference>
<comment type="similarity">
    <text evidence="2">Belongs to the HIBADH-related family. 3-hydroxyisobutyrate dehydrogenase subfamily.</text>
</comment>
<dbReference type="SUPFAM" id="SSF51735">
    <property type="entry name" value="NAD(P)-binding Rossmann-fold domains"/>
    <property type="match status" value="1"/>
</dbReference>
<keyword evidence="12" id="KW-1185">Reference proteome</keyword>
<sequence length="358" mass="38538">MRFHRMYSLFTSYSIHNFKLTNAISLSPLSQFRNFSSFHLHSRLKNVGFIGLGNMGSHMATNLIKSGYEVSVCDINIASVKPFLDRGVPVKQTPAEIAETSDVVITMLPSPSHVMNVFMGLDGLLQSSSSLQPWLFIDCSTVDPLTSRKVSLSVSDCALKEKEKPDFPERPMMLDAPVSGGILAAEAASLSFMVGGPEEAYLAAKPLFMSMGRAPIYCGGAGNGSVAKICNNLALAISMIGVSEALAIGQSLGVPASTLTKIFNSSSARCWASDSYNPVPGVMEGVPSSKNYQGGFASKLMAKDLDLAAASAKESDIKHPLTSRAQQIFHEICEEGNELKDFSCVFREYYGGKDESKD</sequence>
<evidence type="ECO:0000256" key="2">
    <source>
        <dbReference type="ARBA" id="ARBA00006013"/>
    </source>
</evidence>
<dbReference type="Proteomes" id="UP001443914">
    <property type="component" value="Unassembled WGS sequence"/>
</dbReference>
<evidence type="ECO:0000259" key="10">
    <source>
        <dbReference type="Pfam" id="PF14833"/>
    </source>
</evidence>
<dbReference type="GO" id="GO:0050661">
    <property type="term" value="F:NADP binding"/>
    <property type="evidence" value="ECO:0007669"/>
    <property type="project" value="InterPro"/>
</dbReference>
<organism evidence="11 12">
    <name type="scientific">Saponaria officinalis</name>
    <name type="common">Common soapwort</name>
    <name type="synonym">Lychnis saponaria</name>
    <dbReference type="NCBI Taxonomy" id="3572"/>
    <lineage>
        <taxon>Eukaryota</taxon>
        <taxon>Viridiplantae</taxon>
        <taxon>Streptophyta</taxon>
        <taxon>Embryophyta</taxon>
        <taxon>Tracheophyta</taxon>
        <taxon>Spermatophyta</taxon>
        <taxon>Magnoliopsida</taxon>
        <taxon>eudicotyledons</taxon>
        <taxon>Gunneridae</taxon>
        <taxon>Pentapetalae</taxon>
        <taxon>Caryophyllales</taxon>
        <taxon>Caryophyllaceae</taxon>
        <taxon>Caryophylleae</taxon>
        <taxon>Saponaria</taxon>
    </lineage>
</organism>
<evidence type="ECO:0000256" key="6">
    <source>
        <dbReference type="ARBA" id="ARBA00023027"/>
    </source>
</evidence>
<evidence type="ECO:0000313" key="12">
    <source>
        <dbReference type="Proteomes" id="UP001443914"/>
    </source>
</evidence>
<dbReference type="FunFam" id="1.10.1040.10:FF:000006">
    <property type="entry name" value="3-hydroxyisobutyrate dehydrogenase"/>
    <property type="match status" value="1"/>
</dbReference>
<evidence type="ECO:0000256" key="5">
    <source>
        <dbReference type="ARBA" id="ARBA00023002"/>
    </source>
</evidence>
<keyword evidence="6 8" id="KW-0520">NAD</keyword>
<evidence type="ECO:0000313" key="11">
    <source>
        <dbReference type="EMBL" id="KAK9714446.1"/>
    </source>
</evidence>
<accession>A0AAW1K9E8</accession>
<feature type="domain" description="6-phosphogluconate dehydrogenase NADP-binding" evidence="9">
    <location>
        <begin position="46"/>
        <end position="217"/>
    </location>
</feature>
<dbReference type="Pfam" id="PF03446">
    <property type="entry name" value="NAD_binding_2"/>
    <property type="match status" value="1"/>
</dbReference>
<dbReference type="AlphaFoldDB" id="A0AAW1K9E8"/>
<keyword evidence="4 8" id="KW-0101">Branched-chain amino acid catabolism</keyword>
<feature type="domain" description="3-hydroxyisobutyrate dehydrogenase-like NAD-binding" evidence="10">
    <location>
        <begin position="222"/>
        <end position="347"/>
    </location>
</feature>
<comment type="catalytic activity">
    <reaction evidence="7 8">
        <text>3-hydroxy-2-methylpropanoate + NAD(+) = 2-methyl-3-oxopropanoate + NADH + H(+)</text>
        <dbReference type="Rhea" id="RHEA:17681"/>
        <dbReference type="ChEBI" id="CHEBI:11805"/>
        <dbReference type="ChEBI" id="CHEBI:15378"/>
        <dbReference type="ChEBI" id="CHEBI:57540"/>
        <dbReference type="ChEBI" id="CHEBI:57700"/>
        <dbReference type="ChEBI" id="CHEBI:57945"/>
        <dbReference type="EC" id="1.1.1.31"/>
    </reaction>
</comment>
<dbReference type="Gene3D" id="3.40.50.720">
    <property type="entry name" value="NAD(P)-binding Rossmann-like Domain"/>
    <property type="match status" value="1"/>
</dbReference>
<dbReference type="InterPro" id="IPR011548">
    <property type="entry name" value="HIBADH"/>
</dbReference>
<dbReference type="InterPro" id="IPR006115">
    <property type="entry name" value="6PGDH_NADP-bd"/>
</dbReference>
<evidence type="ECO:0000256" key="7">
    <source>
        <dbReference type="ARBA" id="ARBA00049197"/>
    </source>
</evidence>
<dbReference type="SUPFAM" id="SSF48179">
    <property type="entry name" value="6-phosphogluconate dehydrogenase C-terminal domain-like"/>
    <property type="match status" value="1"/>
</dbReference>
<evidence type="ECO:0000259" key="9">
    <source>
        <dbReference type="Pfam" id="PF03446"/>
    </source>
</evidence>
<name>A0AAW1K9E8_SAPOF</name>
<dbReference type="NCBIfam" id="TIGR01692">
    <property type="entry name" value="HIBADH"/>
    <property type="match status" value="1"/>
</dbReference>
<reference evidence="11" key="1">
    <citation type="submission" date="2024-03" db="EMBL/GenBank/DDBJ databases">
        <title>WGS assembly of Saponaria officinalis var. Norfolk2.</title>
        <authorList>
            <person name="Jenkins J."/>
            <person name="Shu S."/>
            <person name="Grimwood J."/>
            <person name="Barry K."/>
            <person name="Goodstein D."/>
            <person name="Schmutz J."/>
            <person name="Leebens-Mack J."/>
            <person name="Osbourn A."/>
        </authorList>
    </citation>
    <scope>NUCLEOTIDE SEQUENCE [LARGE SCALE GENOMIC DNA]</scope>
    <source>
        <strain evidence="11">JIC</strain>
    </source>
</reference>
<dbReference type="PANTHER" id="PTHR22981">
    <property type="entry name" value="3-HYDROXYISOBUTYRATE DEHYDROGENASE-RELATED"/>
    <property type="match status" value="1"/>
</dbReference>
<dbReference type="InterPro" id="IPR036291">
    <property type="entry name" value="NAD(P)-bd_dom_sf"/>
</dbReference>
<comment type="pathway">
    <text evidence="1 8">Amino-acid degradation; L-valine degradation.</text>
</comment>
<dbReference type="PROSITE" id="PS00895">
    <property type="entry name" value="3_HYDROXYISOBUT_DH"/>
    <property type="match status" value="1"/>
</dbReference>
<dbReference type="Gene3D" id="1.10.1040.10">
    <property type="entry name" value="N-(1-d-carboxylethyl)-l-norvaline Dehydrogenase, domain 2"/>
    <property type="match status" value="1"/>
</dbReference>
<dbReference type="EC" id="1.1.1.31" evidence="3 8"/>